<feature type="region of interest" description="Disordered" evidence="6">
    <location>
        <begin position="409"/>
        <end position="468"/>
    </location>
</feature>
<evidence type="ECO:0000256" key="7">
    <source>
        <dbReference type="SAM" id="SignalP"/>
    </source>
</evidence>
<comment type="catalytic activity">
    <reaction evidence="5">
        <text>Hydrolysis of terminal, non-reducing alpha-D-galactose residues in alpha-D-galactosides, including galactose oligosaccharides, galactomannans and galactolipids.</text>
        <dbReference type="EC" id="3.2.1.22"/>
    </reaction>
</comment>
<dbReference type="Gene3D" id="3.20.20.70">
    <property type="entry name" value="Aldolase class I"/>
    <property type="match status" value="1"/>
</dbReference>
<keyword evidence="5" id="KW-1015">Disulfide bond</keyword>
<comment type="caution">
    <text evidence="9">The sequence shown here is derived from an EMBL/GenBank/DDBJ whole genome shotgun (WGS) entry which is preliminary data.</text>
</comment>
<evidence type="ECO:0000256" key="5">
    <source>
        <dbReference type="RuleBase" id="RU361168"/>
    </source>
</evidence>
<dbReference type="InterPro" id="IPR000111">
    <property type="entry name" value="Glyco_hydro_27/36_CS"/>
</dbReference>
<dbReference type="Pfam" id="PF17801">
    <property type="entry name" value="Melibiase_C"/>
    <property type="match status" value="1"/>
</dbReference>
<name>A0ABP6RK95_9PSEU</name>
<feature type="compositionally biased region" description="Basic residues" evidence="6">
    <location>
        <begin position="441"/>
        <end position="460"/>
    </location>
</feature>
<dbReference type="RefSeq" id="WP_344925254.1">
    <property type="nucleotide sequence ID" value="NZ_BAAAYK010000038.1"/>
</dbReference>
<dbReference type="Proteomes" id="UP001500483">
    <property type="component" value="Unassembled WGS sequence"/>
</dbReference>
<evidence type="ECO:0000256" key="3">
    <source>
        <dbReference type="ARBA" id="ARBA00022801"/>
    </source>
</evidence>
<dbReference type="PROSITE" id="PS00512">
    <property type="entry name" value="ALPHA_GALACTOSIDASE"/>
    <property type="match status" value="1"/>
</dbReference>
<dbReference type="PANTHER" id="PTHR11452">
    <property type="entry name" value="ALPHA-GALACTOSIDASE/ALPHA-N-ACETYLGALACTOSAMINIDASE"/>
    <property type="match status" value="1"/>
</dbReference>
<dbReference type="SUPFAM" id="SSF51445">
    <property type="entry name" value="(Trans)glycosidases"/>
    <property type="match status" value="1"/>
</dbReference>
<evidence type="ECO:0000259" key="8">
    <source>
        <dbReference type="Pfam" id="PF17801"/>
    </source>
</evidence>
<dbReference type="PRINTS" id="PR00740">
    <property type="entry name" value="GLHYDRLASE27"/>
</dbReference>
<dbReference type="InterPro" id="IPR013785">
    <property type="entry name" value="Aldolase_TIM"/>
</dbReference>
<evidence type="ECO:0000256" key="1">
    <source>
        <dbReference type="ARBA" id="ARBA00009743"/>
    </source>
</evidence>
<keyword evidence="4 5" id="KW-0326">Glycosidase</keyword>
<evidence type="ECO:0000313" key="10">
    <source>
        <dbReference type="Proteomes" id="UP001500483"/>
    </source>
</evidence>
<dbReference type="Gene3D" id="2.60.40.1180">
    <property type="entry name" value="Golgi alpha-mannosidase II"/>
    <property type="match status" value="1"/>
</dbReference>
<evidence type="ECO:0000256" key="6">
    <source>
        <dbReference type="SAM" id="MobiDB-lite"/>
    </source>
</evidence>
<dbReference type="EMBL" id="BAAAYK010000038">
    <property type="protein sequence ID" value="GAA3355495.1"/>
    <property type="molecule type" value="Genomic_DNA"/>
</dbReference>
<sequence length="468" mass="50400">MPSIALALLVVLALAGTSAPPRDTAAAAPLRVPPAATPPMGWNSWNTFGCDIDEAKIRGVADAMVASGMRDAGYRYVVVDDCWYEPDRDATGNLRADRTRFPSGMAALGEHLHAQGLLFGIYASPNVRTCAQRTGAYPGATGSGDREVQDARTFASWGVDYLKYDWCSGGGSTRNVRVAFTAMRDALATTGRPIVYSTNPNSNFPGEPGESEDWCGVAHLARTTEDIQPVWDSGHRNEHPMGVRNIIDVHSGLSDRVRPGCWNDPDMLEVGVHGVNGYAGLTPDEERTHLSMWAMFAAPLIAGNDPRTMSEADRALLTEPELLAVDQEPLGAAAHRVRGGDHQVWVKPLLDGTAIALHNQADTPARITTGPAELGLPAGARLARNLTDGTTGPLTADVPAHGTVLLRIDHLSRRGAHRRPGTPSGHPRRSEDPRPGAWSRRGARRRRTPPPKAGRTRRGNRAPQLWGR</sequence>
<dbReference type="InterPro" id="IPR002241">
    <property type="entry name" value="Glyco_hydro_27"/>
</dbReference>
<dbReference type="CDD" id="cd14792">
    <property type="entry name" value="GH27"/>
    <property type="match status" value="1"/>
</dbReference>
<keyword evidence="2 7" id="KW-0732">Signal</keyword>
<feature type="signal peptide" evidence="7">
    <location>
        <begin position="1"/>
        <end position="21"/>
    </location>
</feature>
<accession>A0ABP6RK95</accession>
<dbReference type="InterPro" id="IPR013780">
    <property type="entry name" value="Glyco_hydro_b"/>
</dbReference>
<gene>
    <name evidence="9" type="ORF">GCM10020366_15850</name>
</gene>
<dbReference type="EC" id="3.2.1.22" evidence="5"/>
<reference evidence="10" key="1">
    <citation type="journal article" date="2019" name="Int. J. Syst. Evol. Microbiol.">
        <title>The Global Catalogue of Microorganisms (GCM) 10K type strain sequencing project: providing services to taxonomists for standard genome sequencing and annotation.</title>
        <authorList>
            <consortium name="The Broad Institute Genomics Platform"/>
            <consortium name="The Broad Institute Genome Sequencing Center for Infectious Disease"/>
            <person name="Wu L."/>
            <person name="Ma J."/>
        </authorList>
    </citation>
    <scope>NUCLEOTIDE SEQUENCE [LARGE SCALE GENOMIC DNA]</scope>
    <source>
        <strain evidence="10">JCM 9687</strain>
    </source>
</reference>
<evidence type="ECO:0000256" key="2">
    <source>
        <dbReference type="ARBA" id="ARBA00022729"/>
    </source>
</evidence>
<comment type="similarity">
    <text evidence="1 5">Belongs to the glycosyl hydrolase 27 family.</text>
</comment>
<keyword evidence="3 5" id="KW-0378">Hydrolase</keyword>
<feature type="chain" id="PRO_5045864995" description="Alpha-galactosidase" evidence="7">
    <location>
        <begin position="22"/>
        <end position="468"/>
    </location>
</feature>
<keyword evidence="10" id="KW-1185">Reference proteome</keyword>
<dbReference type="InterPro" id="IPR017853">
    <property type="entry name" value="GH"/>
</dbReference>
<feature type="domain" description="Alpha galactosidase C-terminal" evidence="8">
    <location>
        <begin position="340"/>
        <end position="408"/>
    </location>
</feature>
<dbReference type="PANTHER" id="PTHR11452:SF75">
    <property type="entry name" value="ALPHA-GALACTOSIDASE MEL1"/>
    <property type="match status" value="1"/>
</dbReference>
<dbReference type="InterPro" id="IPR041233">
    <property type="entry name" value="Melibiase_C"/>
</dbReference>
<evidence type="ECO:0000256" key="4">
    <source>
        <dbReference type="ARBA" id="ARBA00023295"/>
    </source>
</evidence>
<proteinExistence type="inferred from homology"/>
<protein>
    <recommendedName>
        <fullName evidence="5">Alpha-galactosidase</fullName>
        <ecNumber evidence="5">3.2.1.22</ecNumber>
    </recommendedName>
    <alternativeName>
        <fullName evidence="5">Melibiase</fullName>
    </alternativeName>
</protein>
<evidence type="ECO:0000313" key="9">
    <source>
        <dbReference type="EMBL" id="GAA3355495.1"/>
    </source>
</evidence>
<dbReference type="Pfam" id="PF16499">
    <property type="entry name" value="Melibiase_2"/>
    <property type="match status" value="1"/>
</dbReference>
<organism evidence="9 10">
    <name type="scientific">Saccharopolyspora gregorii</name>
    <dbReference type="NCBI Taxonomy" id="33914"/>
    <lineage>
        <taxon>Bacteria</taxon>
        <taxon>Bacillati</taxon>
        <taxon>Actinomycetota</taxon>
        <taxon>Actinomycetes</taxon>
        <taxon>Pseudonocardiales</taxon>
        <taxon>Pseudonocardiaceae</taxon>
        <taxon>Saccharopolyspora</taxon>
    </lineage>
</organism>
<dbReference type="SUPFAM" id="SSF51011">
    <property type="entry name" value="Glycosyl hydrolase domain"/>
    <property type="match status" value="1"/>
</dbReference>